<feature type="transmembrane region" description="Helical" evidence="1">
    <location>
        <begin position="200"/>
        <end position="219"/>
    </location>
</feature>
<evidence type="ECO:0000256" key="1">
    <source>
        <dbReference type="SAM" id="Phobius"/>
    </source>
</evidence>
<keyword evidence="1" id="KW-0472">Membrane</keyword>
<protein>
    <submittedName>
        <fullName evidence="2">DUF4386 domain-containing protein</fullName>
    </submittedName>
</protein>
<feature type="transmembrane region" description="Helical" evidence="1">
    <location>
        <begin position="173"/>
        <end position="194"/>
    </location>
</feature>
<dbReference type="EMBL" id="CP041165">
    <property type="protein sequence ID" value="QOP41739.1"/>
    <property type="molecule type" value="Genomic_DNA"/>
</dbReference>
<dbReference type="AlphaFoldDB" id="A0A7M1AWA5"/>
<keyword evidence="1" id="KW-1133">Transmembrane helix</keyword>
<reference evidence="2 3" key="1">
    <citation type="submission" date="2019-06" db="EMBL/GenBank/DDBJ databases">
        <title>Sulfurimonas gotlandica sp. nov., a chemoautotrophic and psychrotolerant epsilonproteobacterium isolated from a pelagic redoxcline, and an emended description of the genus Sulfurimonas.</title>
        <authorList>
            <person name="Wang S."/>
            <person name="Jiang L."/>
            <person name="Shao Z."/>
        </authorList>
    </citation>
    <scope>NUCLEOTIDE SEQUENCE [LARGE SCALE GENOMIC DNA]</scope>
    <source>
        <strain evidence="2 3">B2</strain>
    </source>
</reference>
<keyword evidence="1" id="KW-0812">Transmembrane</keyword>
<feature type="transmembrane region" description="Helical" evidence="1">
    <location>
        <begin position="139"/>
        <end position="161"/>
    </location>
</feature>
<dbReference type="KEGG" id="smax:FJR03_08305"/>
<organism evidence="2 3">
    <name type="scientific">Sulfurimonas marina</name>
    <dbReference type="NCBI Taxonomy" id="2590551"/>
    <lineage>
        <taxon>Bacteria</taxon>
        <taxon>Pseudomonadati</taxon>
        <taxon>Campylobacterota</taxon>
        <taxon>Epsilonproteobacteria</taxon>
        <taxon>Campylobacterales</taxon>
        <taxon>Sulfurimonadaceae</taxon>
        <taxon>Sulfurimonas</taxon>
    </lineage>
</organism>
<sequence length="232" mass="26101">MAQTTDYIKLSKIAGVLYLIIIICGISSELFVRAPIIDYESSVSTLKNITTSLPLYHLGFVLDLVMLLSDVALAVIFYKLFQPVNQLLSLNALVYRVVHAIIVTIALLFSYFASVIVLNNALPITQTTYLMRLFLDIHSYGYDLGLIFFSVSNGIIGVLILRSFNLPKILGYGLILASLVYLAGSFIHFLFPAFLSFIEVAYLIPFIAETSFALWLLFLNERYQKNFQTLND</sequence>
<feature type="transmembrane region" description="Helical" evidence="1">
    <location>
        <begin position="16"/>
        <end position="36"/>
    </location>
</feature>
<feature type="transmembrane region" description="Helical" evidence="1">
    <location>
        <begin position="93"/>
        <end position="119"/>
    </location>
</feature>
<evidence type="ECO:0000313" key="3">
    <source>
        <dbReference type="Proteomes" id="UP000593910"/>
    </source>
</evidence>
<keyword evidence="3" id="KW-1185">Reference proteome</keyword>
<feature type="transmembrane region" description="Helical" evidence="1">
    <location>
        <begin position="56"/>
        <end position="81"/>
    </location>
</feature>
<dbReference type="Pfam" id="PF14329">
    <property type="entry name" value="DUF4386"/>
    <property type="match status" value="1"/>
</dbReference>
<name>A0A7M1AWA5_9BACT</name>
<evidence type="ECO:0000313" key="2">
    <source>
        <dbReference type="EMBL" id="QOP41739.1"/>
    </source>
</evidence>
<gene>
    <name evidence="2" type="ORF">FJR03_08305</name>
</gene>
<dbReference type="RefSeq" id="WP_193113058.1">
    <property type="nucleotide sequence ID" value="NZ_CP041165.1"/>
</dbReference>
<dbReference type="InterPro" id="IPR025495">
    <property type="entry name" value="DUF4386"/>
</dbReference>
<dbReference type="Proteomes" id="UP000593910">
    <property type="component" value="Chromosome"/>
</dbReference>
<proteinExistence type="predicted"/>
<accession>A0A7M1AWA5</accession>